<dbReference type="RefSeq" id="WP_377395826.1">
    <property type="nucleotide sequence ID" value="NZ_JBHUEQ010000003.1"/>
</dbReference>
<evidence type="ECO:0000313" key="1">
    <source>
        <dbReference type="EMBL" id="MFD1744239.1"/>
    </source>
</evidence>
<keyword evidence="2" id="KW-1185">Reference proteome</keyword>
<accession>A0ABW4M051</accession>
<sequence length="155" mass="16964">MLTWFIIFGVVALIAFYATRMARLQEESNRHDPGLAIIEFGRAFPNEAIRSLHETVDGNAVFVRLHDNKAGIMRSHKSHYACHLIEPGRVRVEPLPTGRGFNVQFLDAPTQNGTFIFSSVEDAAEVSLWLLGNLVAPGRAMSNADGADGLDGSSL</sequence>
<dbReference type="EMBL" id="JBHUEQ010000003">
    <property type="protein sequence ID" value="MFD1744239.1"/>
    <property type="molecule type" value="Genomic_DNA"/>
</dbReference>
<reference evidence="2" key="1">
    <citation type="journal article" date="2019" name="Int. J. Syst. Evol. Microbiol.">
        <title>The Global Catalogue of Microorganisms (GCM) 10K type strain sequencing project: providing services to taxonomists for standard genome sequencing and annotation.</title>
        <authorList>
            <consortium name="The Broad Institute Genomics Platform"/>
            <consortium name="The Broad Institute Genome Sequencing Center for Infectious Disease"/>
            <person name="Wu L."/>
            <person name="Ma J."/>
        </authorList>
    </citation>
    <scope>NUCLEOTIDE SEQUENCE [LARGE SCALE GENOMIC DNA]</scope>
    <source>
        <strain evidence="2">CG52</strain>
    </source>
</reference>
<gene>
    <name evidence="1" type="ORF">ACFSE1_02085</name>
</gene>
<evidence type="ECO:0000313" key="2">
    <source>
        <dbReference type="Proteomes" id="UP001597322"/>
    </source>
</evidence>
<dbReference type="Proteomes" id="UP001597322">
    <property type="component" value="Unassembled WGS sequence"/>
</dbReference>
<organism evidence="1 2">
    <name type="scientific">Rhizobium helianthi</name>
    <dbReference type="NCBI Taxonomy" id="1132695"/>
    <lineage>
        <taxon>Bacteria</taxon>
        <taxon>Pseudomonadati</taxon>
        <taxon>Pseudomonadota</taxon>
        <taxon>Alphaproteobacteria</taxon>
        <taxon>Hyphomicrobiales</taxon>
        <taxon>Rhizobiaceae</taxon>
        <taxon>Rhizobium/Agrobacterium group</taxon>
        <taxon>Rhizobium</taxon>
    </lineage>
</organism>
<protein>
    <submittedName>
        <fullName evidence="1">Uncharacterized protein</fullName>
    </submittedName>
</protein>
<name>A0ABW4M051_9HYPH</name>
<comment type="caution">
    <text evidence="1">The sequence shown here is derived from an EMBL/GenBank/DDBJ whole genome shotgun (WGS) entry which is preliminary data.</text>
</comment>
<proteinExistence type="predicted"/>